<dbReference type="AlphaFoldDB" id="A0A4Y2J2X3"/>
<dbReference type="EMBL" id="BGPR01188465">
    <property type="protein sequence ID" value="GBM84255.1"/>
    <property type="molecule type" value="Genomic_DNA"/>
</dbReference>
<proteinExistence type="predicted"/>
<name>A0A4Y2J2X3_ARAVE</name>
<organism evidence="1 2">
    <name type="scientific">Araneus ventricosus</name>
    <name type="common">Orbweaver spider</name>
    <name type="synonym">Epeira ventricosa</name>
    <dbReference type="NCBI Taxonomy" id="182803"/>
    <lineage>
        <taxon>Eukaryota</taxon>
        <taxon>Metazoa</taxon>
        <taxon>Ecdysozoa</taxon>
        <taxon>Arthropoda</taxon>
        <taxon>Chelicerata</taxon>
        <taxon>Arachnida</taxon>
        <taxon>Araneae</taxon>
        <taxon>Araneomorphae</taxon>
        <taxon>Entelegynae</taxon>
        <taxon>Araneoidea</taxon>
        <taxon>Araneidae</taxon>
        <taxon>Araneus</taxon>
    </lineage>
</organism>
<sequence length="130" mass="13946">MVNSEPFVPALTTYTTWRSSPGAMGEPPDDLGRLLCPLRLEVHIRSAPSRPPASLVSQHDGLAAMRGCTTNALLNPCVGRAWRPVRGNMESWGSSAFPSAHALRKSGGRSEPALVNRLVVRSFGNGEVLL</sequence>
<dbReference type="Proteomes" id="UP000499080">
    <property type="component" value="Unassembled WGS sequence"/>
</dbReference>
<accession>A0A4Y2J2X3</accession>
<evidence type="ECO:0000313" key="1">
    <source>
        <dbReference type="EMBL" id="GBM84255.1"/>
    </source>
</evidence>
<evidence type="ECO:0000313" key="2">
    <source>
        <dbReference type="Proteomes" id="UP000499080"/>
    </source>
</evidence>
<reference evidence="1 2" key="1">
    <citation type="journal article" date="2019" name="Sci. Rep.">
        <title>Orb-weaving spider Araneus ventricosus genome elucidates the spidroin gene catalogue.</title>
        <authorList>
            <person name="Kono N."/>
            <person name="Nakamura H."/>
            <person name="Ohtoshi R."/>
            <person name="Moran D.A.P."/>
            <person name="Shinohara A."/>
            <person name="Yoshida Y."/>
            <person name="Fujiwara M."/>
            <person name="Mori M."/>
            <person name="Tomita M."/>
            <person name="Arakawa K."/>
        </authorList>
    </citation>
    <scope>NUCLEOTIDE SEQUENCE [LARGE SCALE GENOMIC DNA]</scope>
</reference>
<gene>
    <name evidence="1" type="ORF">AVEN_69581_1</name>
</gene>
<comment type="caution">
    <text evidence="1">The sequence shown here is derived from an EMBL/GenBank/DDBJ whole genome shotgun (WGS) entry which is preliminary data.</text>
</comment>
<protein>
    <submittedName>
        <fullName evidence="1">Uncharacterized protein</fullName>
    </submittedName>
</protein>
<keyword evidence="2" id="KW-1185">Reference proteome</keyword>